<protein>
    <submittedName>
        <fullName evidence="6">Uncharacterized protein</fullName>
    </submittedName>
</protein>
<evidence type="ECO:0000256" key="1">
    <source>
        <dbReference type="ARBA" id="ARBA00023161"/>
    </source>
</evidence>
<evidence type="ECO:0000313" key="6">
    <source>
        <dbReference type="EMBL" id="CAD7427615.1"/>
    </source>
</evidence>
<evidence type="ECO:0000256" key="3">
    <source>
        <dbReference type="SAM" id="MobiDB-lite"/>
    </source>
</evidence>
<dbReference type="GO" id="GO:0005697">
    <property type="term" value="C:telomerase holoenzyme complex"/>
    <property type="evidence" value="ECO:0007669"/>
    <property type="project" value="TreeGrafter"/>
</dbReference>
<organism evidence="6">
    <name type="scientific">Timema monikensis</name>
    <dbReference type="NCBI Taxonomy" id="170555"/>
    <lineage>
        <taxon>Eukaryota</taxon>
        <taxon>Metazoa</taxon>
        <taxon>Ecdysozoa</taxon>
        <taxon>Arthropoda</taxon>
        <taxon>Hexapoda</taxon>
        <taxon>Insecta</taxon>
        <taxon>Pterygota</taxon>
        <taxon>Neoptera</taxon>
        <taxon>Polyneoptera</taxon>
        <taxon>Phasmatodea</taxon>
        <taxon>Timematodea</taxon>
        <taxon>Timematoidea</taxon>
        <taxon>Timematidae</taxon>
        <taxon>Timema</taxon>
    </lineage>
</organism>
<feature type="domain" description="Telomerase activating protein Est1-like N-terminal" evidence="5">
    <location>
        <begin position="58"/>
        <end position="206"/>
    </location>
</feature>
<dbReference type="GO" id="GO:0070034">
    <property type="term" value="F:telomerase RNA binding"/>
    <property type="evidence" value="ECO:0007669"/>
    <property type="project" value="TreeGrafter"/>
</dbReference>
<dbReference type="Pfam" id="PF10373">
    <property type="entry name" value="EST1_DNA_bind"/>
    <property type="match status" value="1"/>
</dbReference>
<dbReference type="EMBL" id="OB793501">
    <property type="protein sequence ID" value="CAD7427615.1"/>
    <property type="molecule type" value="Genomic_DNA"/>
</dbReference>
<keyword evidence="1" id="KW-0866">Nonsense-mediated mRNA decay</keyword>
<feature type="region of interest" description="Disordered" evidence="3">
    <location>
        <begin position="709"/>
        <end position="738"/>
    </location>
</feature>
<feature type="compositionally biased region" description="Low complexity" evidence="3">
    <location>
        <begin position="563"/>
        <end position="574"/>
    </location>
</feature>
<dbReference type="SUPFAM" id="SSF48452">
    <property type="entry name" value="TPR-like"/>
    <property type="match status" value="1"/>
</dbReference>
<dbReference type="GO" id="GO:0042162">
    <property type="term" value="F:telomeric DNA binding"/>
    <property type="evidence" value="ECO:0007669"/>
    <property type="project" value="TreeGrafter"/>
</dbReference>
<evidence type="ECO:0000256" key="2">
    <source>
        <dbReference type="SAM" id="Coils"/>
    </source>
</evidence>
<keyword evidence="2" id="KW-0175">Coiled coil</keyword>
<feature type="coiled-coil region" evidence="2">
    <location>
        <begin position="3"/>
        <end position="30"/>
    </location>
</feature>
<feature type="domain" description="DNA/RNA-binding" evidence="4">
    <location>
        <begin position="209"/>
        <end position="478"/>
    </location>
</feature>
<dbReference type="InterPro" id="IPR018834">
    <property type="entry name" value="DNA/RNA-bd_Est1-type"/>
</dbReference>
<dbReference type="InterPro" id="IPR019458">
    <property type="entry name" value="Est1-like_N"/>
</dbReference>
<dbReference type="AlphaFoldDB" id="A0A7R9E5T5"/>
<dbReference type="Pfam" id="PF10374">
    <property type="entry name" value="EST1"/>
    <property type="match status" value="1"/>
</dbReference>
<feature type="compositionally biased region" description="Polar residues" evidence="3">
    <location>
        <begin position="715"/>
        <end position="729"/>
    </location>
</feature>
<proteinExistence type="predicted"/>
<evidence type="ECO:0000259" key="4">
    <source>
        <dbReference type="Pfam" id="PF10373"/>
    </source>
</evidence>
<feature type="region of interest" description="Disordered" evidence="3">
    <location>
        <begin position="553"/>
        <end position="584"/>
    </location>
</feature>
<dbReference type="InterPro" id="IPR045153">
    <property type="entry name" value="Est1/Ebs1-like"/>
</dbReference>
<dbReference type="PANTHER" id="PTHR15696:SF5">
    <property type="entry name" value="NONSENSE-MEDIATED MRNA DECAY FACTOR SMG7"/>
    <property type="match status" value="1"/>
</dbReference>
<dbReference type="PANTHER" id="PTHR15696">
    <property type="entry name" value="SMG-7 SUPPRESSOR WITH MORPHOLOGICAL EFFECT ON GENITALIA PROTEIN 7"/>
    <property type="match status" value="1"/>
</dbReference>
<sequence>MGLKAAVQALKKAEKLKEKVQNSKDILNDGEAWLCQKQLQGIYQQVLILDLEYALDRKVEQELWNHGFKNYIGALQTLAKDKKVHDRRHVFMLPYRRDEGQVNTSSILGNPLAADAELPNPKRTESQAMLSWCLEAASGFYLTLLQEMCTAFDLDLPFRRKGSIYGNSKLCRTSENFSQPHKSSCYYICQHCLVHLGDIARYRNQSKQAEAFYRHAVQLSPHSGQPYNQLALLEASRGDRLSTVFHYARSVAVRHFFPAAATNLTKTLNKSMEEQLNVEGRTKLSVSEYTSVFLKLHGLLHIGADLNLADQYVKLLTATLTAHVATESLSSWRLVQMLAINLYALHHAGSCIMSESQVTTFTNKQLSADEHRVKCLVTDLLAGSLSAYLLPVYTLKEGDPLIDYFALPAIKLTLDWIRMKPDVLLDSAFTTRLQIWPSLCKLLNGIQLSLADFMADTYKYVPLPEDQDLQGFIPLEKALGKLRFSSQEWKTGQVTFNKLRANRLLEFGNWLATQNDYRLITQRPGDGEGVVFESVSGQQVPPRDLIRELEELSLTKLPSPAPSDTGSWGTGTSTPDHMGSLHSPPLSDTAQPLDMSHEKRVGILKPQGSLEKAREKENCDAGDMNTAVAGSGNKKGRQNVAMQAIMRKTQQQGEQTPSSVGFRMLEPKTNKPSLTEAMGADADLAHHHQPSHYQPTKLGDNWPKPWSKFADRSLNPLTTSPPSWETTGPNPGPSLLTGLSTLSLPAHQAGRQLARPCSKLVVVGPD</sequence>
<dbReference type="InterPro" id="IPR011990">
    <property type="entry name" value="TPR-like_helical_dom_sf"/>
</dbReference>
<dbReference type="Gene3D" id="1.25.40.10">
    <property type="entry name" value="Tetratricopeptide repeat domain"/>
    <property type="match status" value="1"/>
</dbReference>
<accession>A0A7R9E5T5</accession>
<name>A0A7R9E5T5_9NEOP</name>
<dbReference type="GO" id="GO:0000184">
    <property type="term" value="P:nuclear-transcribed mRNA catabolic process, nonsense-mediated decay"/>
    <property type="evidence" value="ECO:0007669"/>
    <property type="project" value="UniProtKB-KW"/>
</dbReference>
<feature type="region of interest" description="Disordered" evidence="3">
    <location>
        <begin position="615"/>
        <end position="636"/>
    </location>
</feature>
<reference evidence="6" key="1">
    <citation type="submission" date="2020-11" db="EMBL/GenBank/DDBJ databases">
        <authorList>
            <person name="Tran Van P."/>
        </authorList>
    </citation>
    <scope>NUCLEOTIDE SEQUENCE</scope>
</reference>
<gene>
    <name evidence="6" type="ORF">TMSB3V08_LOCUS4450</name>
</gene>
<evidence type="ECO:0000259" key="5">
    <source>
        <dbReference type="Pfam" id="PF10374"/>
    </source>
</evidence>